<dbReference type="Pfam" id="PF05016">
    <property type="entry name" value="ParE_toxin"/>
    <property type="match status" value="1"/>
</dbReference>
<proteinExistence type="inferred from homology"/>
<accession>A0ABN0NWA8</accession>
<dbReference type="PANTHER" id="PTHR35601">
    <property type="entry name" value="TOXIN RELE"/>
    <property type="match status" value="1"/>
</dbReference>
<name>A0ABN0NWA8_TRELE</name>
<evidence type="ECO:0000313" key="4">
    <source>
        <dbReference type="Proteomes" id="UP000016649"/>
    </source>
</evidence>
<dbReference type="Proteomes" id="UP000016649">
    <property type="component" value="Unassembled WGS sequence"/>
</dbReference>
<dbReference type="NCBIfam" id="TIGR02385">
    <property type="entry name" value="RelE_StbE"/>
    <property type="match status" value="1"/>
</dbReference>
<dbReference type="InterPro" id="IPR007712">
    <property type="entry name" value="RelE/ParE_toxin"/>
</dbReference>
<comment type="caution">
    <text evidence="3">The sequence shown here is derived from an EMBL/GenBank/DDBJ whole genome shotgun (WGS) entry which is preliminary data.</text>
</comment>
<dbReference type="SUPFAM" id="SSF143011">
    <property type="entry name" value="RelE-like"/>
    <property type="match status" value="1"/>
</dbReference>
<evidence type="ECO:0000256" key="2">
    <source>
        <dbReference type="ARBA" id="ARBA00022649"/>
    </source>
</evidence>
<comment type="similarity">
    <text evidence="1">Belongs to the RelE toxin family.</text>
</comment>
<dbReference type="RefSeq" id="WP_021686163.1">
    <property type="nucleotide sequence ID" value="NZ_KI260554.1"/>
</dbReference>
<protein>
    <submittedName>
        <fullName evidence="3">Addiction module toxin, RelE/StbE family</fullName>
    </submittedName>
</protein>
<organism evidence="3 4">
    <name type="scientific">Treponema lecithinolyticum ATCC 700332</name>
    <dbReference type="NCBI Taxonomy" id="1321815"/>
    <lineage>
        <taxon>Bacteria</taxon>
        <taxon>Pseudomonadati</taxon>
        <taxon>Spirochaetota</taxon>
        <taxon>Spirochaetia</taxon>
        <taxon>Spirochaetales</taxon>
        <taxon>Treponemataceae</taxon>
        <taxon>Treponema</taxon>
    </lineage>
</organism>
<evidence type="ECO:0000313" key="3">
    <source>
        <dbReference type="EMBL" id="ERJ91537.1"/>
    </source>
</evidence>
<keyword evidence="2" id="KW-1277">Toxin-antitoxin system</keyword>
<dbReference type="PANTHER" id="PTHR35601:SF1">
    <property type="entry name" value="TOXIN RELE"/>
    <property type="match status" value="1"/>
</dbReference>
<sequence length="96" mass="11390">MAYKIEFGEKALAEFENLDGSVKRQIQKYINKIEERQDPRSLGAPLQDNLSTFWKYRVGDYRLIAQLRDDKLIVFMLVVAHRREVYKIAKKRLTNT</sequence>
<dbReference type="EMBL" id="AWVH01000044">
    <property type="protein sequence ID" value="ERJ91537.1"/>
    <property type="molecule type" value="Genomic_DNA"/>
</dbReference>
<keyword evidence="4" id="KW-1185">Reference proteome</keyword>
<gene>
    <name evidence="3" type="ORF">HMPREF9193_01990</name>
</gene>
<reference evidence="3 4" key="1">
    <citation type="submission" date="2013-08" db="EMBL/GenBank/DDBJ databases">
        <authorList>
            <person name="Weinstock G."/>
            <person name="Sodergren E."/>
            <person name="Wylie T."/>
            <person name="Fulton L."/>
            <person name="Fulton R."/>
            <person name="Fronick C."/>
            <person name="O'Laughlin M."/>
            <person name="Godfrey J."/>
            <person name="Miner T."/>
            <person name="Herter B."/>
            <person name="Appelbaum E."/>
            <person name="Cordes M."/>
            <person name="Lek S."/>
            <person name="Wollam A."/>
            <person name="Pepin K.H."/>
            <person name="Palsikar V.B."/>
            <person name="Mitreva M."/>
            <person name="Wilson R.K."/>
        </authorList>
    </citation>
    <scope>NUCLEOTIDE SEQUENCE [LARGE SCALE GENOMIC DNA]</scope>
    <source>
        <strain evidence="3 4">ATCC 700332</strain>
    </source>
</reference>
<evidence type="ECO:0000256" key="1">
    <source>
        <dbReference type="ARBA" id="ARBA00006226"/>
    </source>
</evidence>
<dbReference type="InterPro" id="IPR035093">
    <property type="entry name" value="RelE/ParE_toxin_dom_sf"/>
</dbReference>
<dbReference type="Gene3D" id="3.30.2310.20">
    <property type="entry name" value="RelE-like"/>
    <property type="match status" value="1"/>
</dbReference>